<evidence type="ECO:0000313" key="2">
    <source>
        <dbReference type="Proteomes" id="UP001189429"/>
    </source>
</evidence>
<reference evidence="1" key="1">
    <citation type="submission" date="2023-10" db="EMBL/GenBank/DDBJ databases">
        <authorList>
            <person name="Chen Y."/>
            <person name="Shah S."/>
            <person name="Dougan E. K."/>
            <person name="Thang M."/>
            <person name="Chan C."/>
        </authorList>
    </citation>
    <scope>NUCLEOTIDE SEQUENCE [LARGE SCALE GENOMIC DNA]</scope>
</reference>
<organism evidence="1 2">
    <name type="scientific">Prorocentrum cordatum</name>
    <dbReference type="NCBI Taxonomy" id="2364126"/>
    <lineage>
        <taxon>Eukaryota</taxon>
        <taxon>Sar</taxon>
        <taxon>Alveolata</taxon>
        <taxon>Dinophyceae</taxon>
        <taxon>Prorocentrales</taxon>
        <taxon>Prorocentraceae</taxon>
        <taxon>Prorocentrum</taxon>
    </lineage>
</organism>
<comment type="caution">
    <text evidence="1">The sequence shown here is derived from an EMBL/GenBank/DDBJ whole genome shotgun (WGS) entry which is preliminary data.</text>
</comment>
<name>A0ABN9WKS6_9DINO</name>
<dbReference type="EMBL" id="CAUYUJ010018904">
    <property type="protein sequence ID" value="CAK0887181.1"/>
    <property type="molecule type" value="Genomic_DNA"/>
</dbReference>
<accession>A0ABN9WKS6</accession>
<sequence>MVLLKDAKPQIMDGLEWASLASPPEKAKFEIDKPSIALRRLADTAVPKGAGEKARTMLHNTIETSQDSSMKPADAVRLCLDKRPEEAPSELELKRLRKALMGTLERSTGADAHKVQ</sequence>
<proteinExistence type="predicted"/>
<evidence type="ECO:0000313" key="1">
    <source>
        <dbReference type="EMBL" id="CAK0887181.1"/>
    </source>
</evidence>
<protein>
    <submittedName>
        <fullName evidence="1">Uncharacterized protein</fullName>
    </submittedName>
</protein>
<keyword evidence="2" id="KW-1185">Reference proteome</keyword>
<gene>
    <name evidence="1" type="ORF">PCOR1329_LOCUS68314</name>
</gene>
<dbReference type="Proteomes" id="UP001189429">
    <property type="component" value="Unassembled WGS sequence"/>
</dbReference>